<organism evidence="1 2">
    <name type="scientific">Tsukamurella strandjordii</name>
    <dbReference type="NCBI Taxonomy" id="147577"/>
    <lineage>
        <taxon>Bacteria</taxon>
        <taxon>Bacillati</taxon>
        <taxon>Actinomycetota</taxon>
        <taxon>Actinomycetes</taxon>
        <taxon>Mycobacteriales</taxon>
        <taxon>Tsukamurellaceae</taxon>
        <taxon>Tsukamurella</taxon>
    </lineage>
</organism>
<evidence type="ECO:0000313" key="2">
    <source>
        <dbReference type="Proteomes" id="UP001178281"/>
    </source>
</evidence>
<comment type="caution">
    <text evidence="1">The sequence shown here is derived from an EMBL/GenBank/DDBJ whole genome shotgun (WGS) entry which is preliminary data.</text>
</comment>
<dbReference type="AlphaFoldDB" id="A0AA90NGK7"/>
<dbReference type="EMBL" id="JAUTIX010000008">
    <property type="protein sequence ID" value="MDP0399987.1"/>
    <property type="molecule type" value="Genomic_DNA"/>
</dbReference>
<reference evidence="1" key="1">
    <citation type="submission" date="2023-08" db="EMBL/GenBank/DDBJ databases">
        <title>The draft genome of Tsukamurella strandjordii strain 050030.</title>
        <authorList>
            <person name="Zhao F."/>
            <person name="Feng Y."/>
            <person name="Zong Z."/>
        </authorList>
    </citation>
    <scope>NUCLEOTIDE SEQUENCE</scope>
    <source>
        <strain evidence="1">050030</strain>
    </source>
</reference>
<evidence type="ECO:0000313" key="1">
    <source>
        <dbReference type="EMBL" id="MDP0399987.1"/>
    </source>
</evidence>
<proteinExistence type="predicted"/>
<dbReference type="Proteomes" id="UP001178281">
    <property type="component" value="Unassembled WGS sequence"/>
</dbReference>
<keyword evidence="2" id="KW-1185">Reference proteome</keyword>
<protein>
    <submittedName>
        <fullName evidence="1">Uncharacterized protein</fullName>
    </submittedName>
</protein>
<gene>
    <name evidence="1" type="ORF">Q7X28_18890</name>
</gene>
<name>A0AA90NGK7_9ACTN</name>
<sequence length="164" mass="16965">MPLATKKAEPKPPLPVGEPLAATVPGVTLLTWPGAIGKVLAEALDRLDADTDKLHAVLVLAAPDLIDWAAAEYAEAERADRPTLPTEVLNADGCRVFGRATRLGWSGPALALSCTADAADDIAGALATTSGTRYSLIADARLTGPDPVEGSIFEVTVTSTDHGR</sequence>
<dbReference type="RefSeq" id="WP_305112477.1">
    <property type="nucleotide sequence ID" value="NZ_JAUTIX010000008.1"/>
</dbReference>
<accession>A0AA90NGK7</accession>